<dbReference type="EMBL" id="GL439647">
    <property type="protein sequence ID" value="EFN66886.1"/>
    <property type="molecule type" value="Genomic_DNA"/>
</dbReference>
<dbReference type="AlphaFoldDB" id="E2AI55"/>
<evidence type="ECO:0000313" key="1">
    <source>
        <dbReference type="EMBL" id="EFN66886.1"/>
    </source>
</evidence>
<sequence length="115" mass="12830">MMAAQEVSEESDRVQSETVDVAMRDAAGAASAILTSSVTASASQKEIELYWKEKELIKKELALAKREIEILRLAQACGGAVAQGYEVAKSVASKRRIFERAYRERRKNRRLVTIL</sequence>
<accession>E2AI55</accession>
<proteinExistence type="predicted"/>
<dbReference type="Proteomes" id="UP000000311">
    <property type="component" value="Unassembled WGS sequence"/>
</dbReference>
<organism evidence="2">
    <name type="scientific">Camponotus floridanus</name>
    <name type="common">Florida carpenter ant</name>
    <dbReference type="NCBI Taxonomy" id="104421"/>
    <lineage>
        <taxon>Eukaryota</taxon>
        <taxon>Metazoa</taxon>
        <taxon>Ecdysozoa</taxon>
        <taxon>Arthropoda</taxon>
        <taxon>Hexapoda</taxon>
        <taxon>Insecta</taxon>
        <taxon>Pterygota</taxon>
        <taxon>Neoptera</taxon>
        <taxon>Endopterygota</taxon>
        <taxon>Hymenoptera</taxon>
        <taxon>Apocrita</taxon>
        <taxon>Aculeata</taxon>
        <taxon>Formicoidea</taxon>
        <taxon>Formicidae</taxon>
        <taxon>Formicinae</taxon>
        <taxon>Camponotus</taxon>
    </lineage>
</organism>
<name>E2AI55_CAMFO</name>
<evidence type="ECO:0000313" key="2">
    <source>
        <dbReference type="Proteomes" id="UP000000311"/>
    </source>
</evidence>
<gene>
    <name evidence="1" type="ORF">EAG_09155</name>
</gene>
<reference evidence="1 2" key="1">
    <citation type="journal article" date="2010" name="Science">
        <title>Genomic comparison of the ants Camponotus floridanus and Harpegnathos saltator.</title>
        <authorList>
            <person name="Bonasio R."/>
            <person name="Zhang G."/>
            <person name="Ye C."/>
            <person name="Mutti N.S."/>
            <person name="Fang X."/>
            <person name="Qin N."/>
            <person name="Donahue G."/>
            <person name="Yang P."/>
            <person name="Li Q."/>
            <person name="Li C."/>
            <person name="Zhang P."/>
            <person name="Huang Z."/>
            <person name="Berger S.L."/>
            <person name="Reinberg D."/>
            <person name="Wang J."/>
            <person name="Liebig J."/>
        </authorList>
    </citation>
    <scope>NUCLEOTIDE SEQUENCE [LARGE SCALE GENOMIC DNA]</scope>
    <source>
        <strain evidence="2">C129</strain>
    </source>
</reference>
<dbReference type="InParanoid" id="E2AI55"/>
<protein>
    <submittedName>
        <fullName evidence="1">Uncharacterized protein</fullName>
    </submittedName>
</protein>
<keyword evidence="2" id="KW-1185">Reference proteome</keyword>